<feature type="compositionally biased region" description="Low complexity" evidence="1">
    <location>
        <begin position="122"/>
        <end position="134"/>
    </location>
</feature>
<comment type="caution">
    <text evidence="4">The sequence shown here is derived from an EMBL/GenBank/DDBJ whole genome shotgun (WGS) entry which is preliminary data.</text>
</comment>
<proteinExistence type="predicted"/>
<sequence length="390" mass="41036">MLVFLLPVFISITHSFAITLSLSDRFDTGSTIAVQWTLANGDPRSFGLMQRSLQTDKVISVTPVQNAGGASTGVTSVLFETPGQVLLAAIAQISLTARESFSQLAAGKQLTVVPGLEAGKLSETTTTTATKISSPTPPAKSVPPPNTPTQNPPKDHTTASSASDSSSVRPIPSTTPTSQPSSRTIVTPDPSTRSAAASGSDSISTVSSISVSTSFTSISLILSSALSAPTASPTSTRTTPHSHLALAISLPLVFLLLLGLCLFYIRHQRLSTRRRVARFSEAWSRLTQRPSTPAATISSFGNANPMDLESQSDSPMNEMSVQVQLMVDLRRNSSLRWDLGVSASSTPRREPPPMYVETAQGGTSPPEYASGMGPELEVALPKNMKARSGG</sequence>
<keyword evidence="2" id="KW-0812">Transmembrane</keyword>
<evidence type="ECO:0000313" key="4">
    <source>
        <dbReference type="EMBL" id="KAK7052775.1"/>
    </source>
</evidence>
<feature type="compositionally biased region" description="Pro residues" evidence="1">
    <location>
        <begin position="135"/>
        <end position="151"/>
    </location>
</feature>
<keyword evidence="2" id="KW-1133">Transmembrane helix</keyword>
<feature type="compositionally biased region" description="Low complexity" evidence="1">
    <location>
        <begin position="159"/>
        <end position="185"/>
    </location>
</feature>
<feature type="region of interest" description="Disordered" evidence="1">
    <location>
        <begin position="293"/>
        <end position="314"/>
    </location>
</feature>
<gene>
    <name evidence="4" type="ORF">R3P38DRAFT_3173086</name>
</gene>
<feature type="transmembrane region" description="Helical" evidence="2">
    <location>
        <begin position="244"/>
        <end position="265"/>
    </location>
</feature>
<keyword evidence="2" id="KW-0472">Membrane</keyword>
<keyword evidence="3" id="KW-0732">Signal</keyword>
<feature type="chain" id="PRO_5043799364" evidence="3">
    <location>
        <begin position="16"/>
        <end position="390"/>
    </location>
</feature>
<dbReference type="EMBL" id="JAWWNJ010000007">
    <property type="protein sequence ID" value="KAK7052775.1"/>
    <property type="molecule type" value="Genomic_DNA"/>
</dbReference>
<accession>A0AAW0DJX6</accession>
<feature type="compositionally biased region" description="Polar residues" evidence="1">
    <location>
        <begin position="293"/>
        <end position="302"/>
    </location>
</feature>
<protein>
    <submittedName>
        <fullName evidence="4">Uncharacterized protein</fullName>
    </submittedName>
</protein>
<feature type="region of interest" description="Disordered" evidence="1">
    <location>
        <begin position="121"/>
        <end position="200"/>
    </location>
</feature>
<keyword evidence="5" id="KW-1185">Reference proteome</keyword>
<feature type="signal peptide" evidence="3">
    <location>
        <begin position="1"/>
        <end position="15"/>
    </location>
</feature>
<evidence type="ECO:0000256" key="2">
    <source>
        <dbReference type="SAM" id="Phobius"/>
    </source>
</evidence>
<evidence type="ECO:0000313" key="5">
    <source>
        <dbReference type="Proteomes" id="UP001362999"/>
    </source>
</evidence>
<evidence type="ECO:0000256" key="3">
    <source>
        <dbReference type="SAM" id="SignalP"/>
    </source>
</evidence>
<organism evidence="4 5">
    <name type="scientific">Favolaschia claudopus</name>
    <dbReference type="NCBI Taxonomy" id="2862362"/>
    <lineage>
        <taxon>Eukaryota</taxon>
        <taxon>Fungi</taxon>
        <taxon>Dikarya</taxon>
        <taxon>Basidiomycota</taxon>
        <taxon>Agaricomycotina</taxon>
        <taxon>Agaricomycetes</taxon>
        <taxon>Agaricomycetidae</taxon>
        <taxon>Agaricales</taxon>
        <taxon>Marasmiineae</taxon>
        <taxon>Mycenaceae</taxon>
        <taxon>Favolaschia</taxon>
    </lineage>
</organism>
<reference evidence="4 5" key="1">
    <citation type="journal article" date="2024" name="J Genomics">
        <title>Draft genome sequencing and assembly of Favolaschia claudopus CIRM-BRFM 2984 isolated from oak limbs.</title>
        <authorList>
            <person name="Navarro D."/>
            <person name="Drula E."/>
            <person name="Chaduli D."/>
            <person name="Cazenave R."/>
            <person name="Ahrendt S."/>
            <person name="Wang J."/>
            <person name="Lipzen A."/>
            <person name="Daum C."/>
            <person name="Barry K."/>
            <person name="Grigoriev I.V."/>
            <person name="Favel A."/>
            <person name="Rosso M.N."/>
            <person name="Martin F."/>
        </authorList>
    </citation>
    <scope>NUCLEOTIDE SEQUENCE [LARGE SCALE GENOMIC DNA]</scope>
    <source>
        <strain evidence="4 5">CIRM-BRFM 2984</strain>
    </source>
</reference>
<dbReference type="Proteomes" id="UP001362999">
    <property type="component" value="Unassembled WGS sequence"/>
</dbReference>
<dbReference type="AlphaFoldDB" id="A0AAW0DJX6"/>
<feature type="region of interest" description="Disordered" evidence="1">
    <location>
        <begin position="342"/>
        <end position="375"/>
    </location>
</feature>
<evidence type="ECO:0000256" key="1">
    <source>
        <dbReference type="SAM" id="MobiDB-lite"/>
    </source>
</evidence>
<name>A0AAW0DJX6_9AGAR</name>